<dbReference type="EMBL" id="JACADJ010000009">
    <property type="protein sequence ID" value="NWH04256.1"/>
    <property type="molecule type" value="Genomic_DNA"/>
</dbReference>
<dbReference type="Proteomes" id="UP000553343">
    <property type="component" value="Unassembled WGS sequence"/>
</dbReference>
<keyword evidence="1" id="KW-0175">Coiled coil</keyword>
<accession>A0A850TA54</accession>
<dbReference type="RefSeq" id="WP_178365708.1">
    <property type="nucleotide sequence ID" value="NZ_JACADJ010000009.1"/>
</dbReference>
<feature type="coiled-coil region" evidence="1">
    <location>
        <begin position="664"/>
        <end position="787"/>
    </location>
</feature>
<organism evidence="2 3">
    <name type="scientific">Desulfobacter latus</name>
    <dbReference type="NCBI Taxonomy" id="2292"/>
    <lineage>
        <taxon>Bacteria</taxon>
        <taxon>Pseudomonadati</taxon>
        <taxon>Thermodesulfobacteriota</taxon>
        <taxon>Desulfobacteria</taxon>
        <taxon>Desulfobacterales</taxon>
        <taxon>Desulfobacteraceae</taxon>
        <taxon>Desulfobacter</taxon>
    </lineage>
</organism>
<comment type="caution">
    <text evidence="2">The sequence shown here is derived from an EMBL/GenBank/DDBJ whole genome shotgun (WGS) entry which is preliminary data.</text>
</comment>
<sequence length="843" mass="97358">MNDLLYQSNVRILDIIRVKKLISKKEYQVIKTVLEKERDQGRQPSLDAVETVRDIIQHEILCREFFRYNQIILKLAHQFITNTFSQQLKDIGESEAPKDHRFDDLENILKELQETATDNYLHQRLENIDLALLKRKLIDSSQLEFIYKSAVHLEIKAMDKKFGEIAVKNQFATKQTIDNALSEQTRLYLQSKKNHIIGDILVDQKEMTPEIRDEILLIQNRILEEDWEALLRKSAVSVIQEQEKNALFGAIAIKENLVNEQDIVKALQRQNLERKAFEDNQKQNIDNKAADLKAPQKPRWIGDILVEDYGLSVKNRKKIVAKQLQQKMKIINLKLGGNIKNAHREMIRELDAYFQIHYTKNRLQAFIELNKEIPSSMTSMNIMMWLYQKKITKGIINPAIYRLLENKVKPGDKVLIAKGESPVHDKLIPNLHFKKGDALKPVIVNKKERLASIYRTIGQAGINVNQCFVANHAEAYPIQTGANVIRKKNEFFAVCDGVPSLSEKGVLSISQVIDIPGNLDDNGPRINHDCDVYVHGQILSGKKIKCKELTAAGINGAIVSSEKITVRELVENARLNALGEVHLSSIHNSEVTSLRTILIHKKQTGPAPLHSIYVSRSIIDSDNACIFTDVNITSSMIRARNKIIFRKVRVENNCKIIAGDSLEVIDKKKEIEKIEKEDKRIKEDIQSLEQQLREVFSSLEKKDISNFEAEIKMLNNRNQKTKVDMDRIRDLKKKIRALKKESEKEYNECGDMFINMSRRISAEKKRVAELEQERMLIQEKIMDVYKREKGHPEIDARKAIIAKGTVIQFRFTSQTLASDTTGFVFREEYDTLSRRYEIKQHRW</sequence>
<gene>
    <name evidence="2" type="ORF">HXW94_04520</name>
</gene>
<proteinExistence type="predicted"/>
<name>A0A850TA54_9BACT</name>
<evidence type="ECO:0000313" key="3">
    <source>
        <dbReference type="Proteomes" id="UP000553343"/>
    </source>
</evidence>
<reference evidence="2 3" key="1">
    <citation type="submission" date="2020-06" db="EMBL/GenBank/DDBJ databases">
        <title>High-quality draft genome of sulfate reducer Desulfobacter latus type strain AcrS2 isolated from marine sediment.</title>
        <authorList>
            <person name="Hoppe M."/>
            <person name="Larsen C.K."/>
            <person name="Marshall I.P.G."/>
            <person name="Schramm A."/>
            <person name="Marietou A.G."/>
        </authorList>
    </citation>
    <scope>NUCLEOTIDE SEQUENCE [LARGE SCALE GENOMIC DNA]</scope>
    <source>
        <strain evidence="2 3">AcRS2</strain>
    </source>
</reference>
<protein>
    <recommendedName>
        <fullName evidence="4">DUF342 domain-containing protein</fullName>
    </recommendedName>
</protein>
<evidence type="ECO:0000256" key="1">
    <source>
        <dbReference type="SAM" id="Coils"/>
    </source>
</evidence>
<keyword evidence="3" id="KW-1185">Reference proteome</keyword>
<evidence type="ECO:0000313" key="2">
    <source>
        <dbReference type="EMBL" id="NWH04256.1"/>
    </source>
</evidence>
<evidence type="ECO:0008006" key="4">
    <source>
        <dbReference type="Google" id="ProtNLM"/>
    </source>
</evidence>
<dbReference type="AlphaFoldDB" id="A0A850TA54"/>